<comment type="similarity">
    <text evidence="2">Belongs to the cytochrome P450 family.</text>
</comment>
<accession>A0A9P6EH70</accession>
<dbReference type="InterPro" id="IPR036396">
    <property type="entry name" value="Cyt_P450_sf"/>
</dbReference>
<name>A0A9P6EH70_9AGAR</name>
<dbReference type="GO" id="GO:0004497">
    <property type="term" value="F:monooxygenase activity"/>
    <property type="evidence" value="ECO:0007669"/>
    <property type="project" value="InterPro"/>
</dbReference>
<dbReference type="GO" id="GO:0016705">
    <property type="term" value="F:oxidoreductase activity, acting on paired donors, with incorporation or reduction of molecular oxygen"/>
    <property type="evidence" value="ECO:0007669"/>
    <property type="project" value="InterPro"/>
</dbReference>
<dbReference type="InterPro" id="IPR001128">
    <property type="entry name" value="Cyt_P450"/>
</dbReference>
<keyword evidence="3" id="KW-0479">Metal-binding</keyword>
<organism evidence="6 7">
    <name type="scientific">Crepidotus variabilis</name>
    <dbReference type="NCBI Taxonomy" id="179855"/>
    <lineage>
        <taxon>Eukaryota</taxon>
        <taxon>Fungi</taxon>
        <taxon>Dikarya</taxon>
        <taxon>Basidiomycota</taxon>
        <taxon>Agaricomycotina</taxon>
        <taxon>Agaricomycetes</taxon>
        <taxon>Agaricomycetidae</taxon>
        <taxon>Agaricales</taxon>
        <taxon>Agaricineae</taxon>
        <taxon>Crepidotaceae</taxon>
        <taxon>Crepidotus</taxon>
    </lineage>
</organism>
<dbReference type="Proteomes" id="UP000807306">
    <property type="component" value="Unassembled WGS sequence"/>
</dbReference>
<dbReference type="SUPFAM" id="SSF48264">
    <property type="entry name" value="Cytochrome P450"/>
    <property type="match status" value="1"/>
</dbReference>
<dbReference type="EMBL" id="MU157849">
    <property type="protein sequence ID" value="KAF9528914.1"/>
    <property type="molecule type" value="Genomic_DNA"/>
</dbReference>
<protein>
    <submittedName>
        <fullName evidence="6">Uncharacterized protein</fullName>
    </submittedName>
</protein>
<keyword evidence="7" id="KW-1185">Reference proteome</keyword>
<keyword evidence="4" id="KW-0560">Oxidoreductase</keyword>
<dbReference type="Pfam" id="PF00067">
    <property type="entry name" value="p450"/>
    <property type="match status" value="1"/>
</dbReference>
<keyword evidence="5" id="KW-0408">Iron</keyword>
<sequence>MKLSKLLSNISHQPMIVSRASNRAFVGSNILLLFPPFMRPIVNKAISQVGKRTDKALNLLQPSIPQRRREKERKGQDYAGKPVSRVTYAVLGSFQRLTRVDMLSWLMDTAEGKEAEEWYLTSRVLTVNFAAIHTSSMVCPLSYTISLYPTILLDFTQALYDLASHREYVKPLREEVEEVTSREGWTKTALDQLPRMDSFLKESQRLRPMMISTFQEIYQPAADTNEQTLDVMLRAAIQDYIFSDGTVVPACTKMAVYLSNHKLFGPALRDGGFASLIHLLRWANSLPGCALDPFVGPSGLRTGLYNNERLNLV</sequence>
<proteinExistence type="inferred from homology"/>
<evidence type="ECO:0000256" key="4">
    <source>
        <dbReference type="ARBA" id="ARBA00023002"/>
    </source>
</evidence>
<dbReference type="GO" id="GO:0020037">
    <property type="term" value="F:heme binding"/>
    <property type="evidence" value="ECO:0007669"/>
    <property type="project" value="InterPro"/>
</dbReference>
<comment type="caution">
    <text evidence="6">The sequence shown here is derived from an EMBL/GenBank/DDBJ whole genome shotgun (WGS) entry which is preliminary data.</text>
</comment>
<dbReference type="GO" id="GO:0005506">
    <property type="term" value="F:iron ion binding"/>
    <property type="evidence" value="ECO:0007669"/>
    <property type="project" value="InterPro"/>
</dbReference>
<dbReference type="Gene3D" id="1.10.630.10">
    <property type="entry name" value="Cytochrome P450"/>
    <property type="match status" value="1"/>
</dbReference>
<evidence type="ECO:0000256" key="5">
    <source>
        <dbReference type="ARBA" id="ARBA00023004"/>
    </source>
</evidence>
<evidence type="ECO:0000313" key="7">
    <source>
        <dbReference type="Proteomes" id="UP000807306"/>
    </source>
</evidence>
<reference evidence="6" key="1">
    <citation type="submission" date="2020-11" db="EMBL/GenBank/DDBJ databases">
        <authorList>
            <consortium name="DOE Joint Genome Institute"/>
            <person name="Ahrendt S."/>
            <person name="Riley R."/>
            <person name="Andreopoulos W."/>
            <person name="Labutti K."/>
            <person name="Pangilinan J."/>
            <person name="Ruiz-Duenas F.J."/>
            <person name="Barrasa J.M."/>
            <person name="Sanchez-Garcia M."/>
            <person name="Camarero S."/>
            <person name="Miyauchi S."/>
            <person name="Serrano A."/>
            <person name="Linde D."/>
            <person name="Babiker R."/>
            <person name="Drula E."/>
            <person name="Ayuso-Fernandez I."/>
            <person name="Pacheco R."/>
            <person name="Padilla G."/>
            <person name="Ferreira P."/>
            <person name="Barriuso J."/>
            <person name="Kellner H."/>
            <person name="Castanera R."/>
            <person name="Alfaro M."/>
            <person name="Ramirez L."/>
            <person name="Pisabarro A.G."/>
            <person name="Kuo A."/>
            <person name="Tritt A."/>
            <person name="Lipzen A."/>
            <person name="He G."/>
            <person name="Yan M."/>
            <person name="Ng V."/>
            <person name="Cullen D."/>
            <person name="Martin F."/>
            <person name="Rosso M.-N."/>
            <person name="Henrissat B."/>
            <person name="Hibbett D."/>
            <person name="Martinez A.T."/>
            <person name="Grigoriev I.V."/>
        </authorList>
    </citation>
    <scope>NUCLEOTIDE SEQUENCE</scope>
    <source>
        <strain evidence="6">CBS 506.95</strain>
    </source>
</reference>
<dbReference type="OrthoDB" id="1844152at2759"/>
<evidence type="ECO:0000256" key="1">
    <source>
        <dbReference type="ARBA" id="ARBA00001971"/>
    </source>
</evidence>
<comment type="cofactor">
    <cofactor evidence="1">
        <name>heme</name>
        <dbReference type="ChEBI" id="CHEBI:30413"/>
    </cofactor>
</comment>
<evidence type="ECO:0000256" key="2">
    <source>
        <dbReference type="ARBA" id="ARBA00010617"/>
    </source>
</evidence>
<dbReference type="PANTHER" id="PTHR46206">
    <property type="entry name" value="CYTOCHROME P450"/>
    <property type="match status" value="1"/>
</dbReference>
<evidence type="ECO:0000313" key="6">
    <source>
        <dbReference type="EMBL" id="KAF9528914.1"/>
    </source>
</evidence>
<gene>
    <name evidence="6" type="ORF">CPB83DRAFT_835400</name>
</gene>
<evidence type="ECO:0000256" key="3">
    <source>
        <dbReference type="ARBA" id="ARBA00022723"/>
    </source>
</evidence>
<dbReference type="AlphaFoldDB" id="A0A9P6EH70"/>